<keyword evidence="3 7" id="KW-0812">Transmembrane</keyword>
<evidence type="ECO:0000256" key="2">
    <source>
        <dbReference type="ARBA" id="ARBA00022448"/>
    </source>
</evidence>
<feature type="transmembrane region" description="Helical" evidence="7">
    <location>
        <begin position="120"/>
        <end position="140"/>
    </location>
</feature>
<proteinExistence type="predicted"/>
<reference evidence="8" key="1">
    <citation type="submission" date="2020-07" db="EMBL/GenBank/DDBJ databases">
        <title>Unique genomic features of the anaerobic methanotrophic archaea.</title>
        <authorList>
            <person name="Chadwick G.L."/>
            <person name="Skennerton C.T."/>
            <person name="Laso-Perez R."/>
            <person name="Leu A.O."/>
            <person name="Speth D.R."/>
            <person name="Yu H."/>
            <person name="Morgan-Lang C."/>
            <person name="Hatzenpichler R."/>
            <person name="Goudeau D."/>
            <person name="Malmstrom R."/>
            <person name="Brazelton W.J."/>
            <person name="Woyke T."/>
            <person name="Hallam S.J."/>
            <person name="Tyson G.W."/>
            <person name="Wegener G."/>
            <person name="Boetius A."/>
            <person name="Orphan V."/>
        </authorList>
    </citation>
    <scope>NUCLEOTIDE SEQUENCE</scope>
</reference>
<organism evidence="8">
    <name type="scientific">uncultured Methanosarcinales archaeon</name>
    <dbReference type="NCBI Taxonomy" id="183757"/>
    <lineage>
        <taxon>Archaea</taxon>
        <taxon>Methanobacteriati</taxon>
        <taxon>Methanobacteriota</taxon>
        <taxon>Stenosarchaea group</taxon>
        <taxon>Methanomicrobia</taxon>
        <taxon>Methanosarcinales</taxon>
        <taxon>environmental samples</taxon>
    </lineage>
</organism>
<evidence type="ECO:0000256" key="5">
    <source>
        <dbReference type="ARBA" id="ARBA00022989"/>
    </source>
</evidence>
<evidence type="ECO:0000256" key="6">
    <source>
        <dbReference type="ARBA" id="ARBA00023136"/>
    </source>
</evidence>
<keyword evidence="5 7" id="KW-1133">Transmembrane helix</keyword>
<dbReference type="EMBL" id="MT776524">
    <property type="protein sequence ID" value="QNT35491.1"/>
    <property type="molecule type" value="Genomic_DNA"/>
</dbReference>
<gene>
    <name evidence="8" type="primary">rnfA</name>
    <name evidence="8" type="ORF">ICMCNNFD_00008</name>
</gene>
<keyword evidence="2" id="KW-0813">Transport</keyword>
<dbReference type="GO" id="GO:0005886">
    <property type="term" value="C:plasma membrane"/>
    <property type="evidence" value="ECO:0007669"/>
    <property type="project" value="TreeGrafter"/>
</dbReference>
<evidence type="ECO:0000256" key="7">
    <source>
        <dbReference type="SAM" id="Phobius"/>
    </source>
</evidence>
<feature type="transmembrane region" description="Helical" evidence="7">
    <location>
        <begin position="182"/>
        <end position="205"/>
    </location>
</feature>
<dbReference type="GO" id="GO:0012505">
    <property type="term" value="C:endomembrane system"/>
    <property type="evidence" value="ECO:0007669"/>
    <property type="project" value="UniProtKB-SubCell"/>
</dbReference>
<dbReference type="Pfam" id="PF02508">
    <property type="entry name" value="Rnf-Nqr"/>
    <property type="match status" value="1"/>
</dbReference>
<keyword evidence="4" id="KW-1278">Translocase</keyword>
<feature type="transmembrane region" description="Helical" evidence="7">
    <location>
        <begin position="86"/>
        <end position="108"/>
    </location>
</feature>
<protein>
    <submittedName>
        <fullName evidence="8">Ion-translocating oxidoreductase complex subunit A</fullName>
    </submittedName>
</protein>
<name>A0A7H1KNH7_9EURY</name>
<keyword evidence="6 7" id="KW-0472">Membrane</keyword>
<dbReference type="AlphaFoldDB" id="A0A7H1KNH7"/>
<evidence type="ECO:0000256" key="1">
    <source>
        <dbReference type="ARBA" id="ARBA00004127"/>
    </source>
</evidence>
<accession>A0A7H1KNH7</accession>
<feature type="transmembrane region" description="Helical" evidence="7">
    <location>
        <begin position="54"/>
        <end position="74"/>
    </location>
</feature>
<dbReference type="InterPro" id="IPR050133">
    <property type="entry name" value="NqrDE/RnfAE_oxidrdctase"/>
</dbReference>
<dbReference type="PIRSF" id="PIRSF006102">
    <property type="entry name" value="NQR_DE"/>
    <property type="match status" value="1"/>
</dbReference>
<dbReference type="PANTHER" id="PTHR30335:SF0">
    <property type="entry name" value="ION-TRANSLOCATING OXIDOREDUCTASE COMPLEX SUBUNIT A"/>
    <property type="match status" value="1"/>
</dbReference>
<comment type="subcellular location">
    <subcellularLocation>
        <location evidence="1">Endomembrane system</location>
        <topology evidence="1">Multi-pass membrane protein</topology>
    </subcellularLocation>
</comment>
<sequence>MSEMLIPGLMPTENIFPLFVEAMFTKNFLLIMFLGLCSYVGLTTNSETSKGMSMAVTFVMTMSAILTWPIYHYLLSPASIIGKDLTFLRTICFILIIASFVQLVEFIIRRFSPPLYKSLGIYLPLIATNCAVLGVVLMNIQEGYTYGASIIYAFAAGLGYSWVMLATAAVREKLIMRGVDLFNGFIGAFFAATMVALIIVSYFSVVKL</sequence>
<dbReference type="InterPro" id="IPR003667">
    <property type="entry name" value="NqrDE/RnfAE"/>
</dbReference>
<feature type="transmembrane region" description="Helical" evidence="7">
    <location>
        <begin position="15"/>
        <end position="42"/>
    </location>
</feature>
<evidence type="ECO:0000313" key="8">
    <source>
        <dbReference type="EMBL" id="QNT35491.1"/>
    </source>
</evidence>
<dbReference type="PANTHER" id="PTHR30335">
    <property type="entry name" value="INTEGRAL MEMBRANE PROTEIN OF SOXR-REDUCING COMPLEX"/>
    <property type="match status" value="1"/>
</dbReference>
<evidence type="ECO:0000256" key="4">
    <source>
        <dbReference type="ARBA" id="ARBA00022967"/>
    </source>
</evidence>
<evidence type="ECO:0000256" key="3">
    <source>
        <dbReference type="ARBA" id="ARBA00022692"/>
    </source>
</evidence>
<feature type="transmembrane region" description="Helical" evidence="7">
    <location>
        <begin position="146"/>
        <end position="170"/>
    </location>
</feature>